<gene>
    <name evidence="1" type="ORF">LPJ66_000646</name>
</gene>
<protein>
    <submittedName>
        <fullName evidence="1">Uncharacterized protein</fullName>
    </submittedName>
</protein>
<dbReference type="Proteomes" id="UP001150581">
    <property type="component" value="Unassembled WGS sequence"/>
</dbReference>
<name>A0ACC1IVI5_9FUNG</name>
<evidence type="ECO:0000313" key="1">
    <source>
        <dbReference type="EMBL" id="KAJ1901621.1"/>
    </source>
</evidence>
<proteinExistence type="predicted"/>
<comment type="caution">
    <text evidence="1">The sequence shown here is derived from an EMBL/GenBank/DDBJ whole genome shotgun (WGS) entry which is preliminary data.</text>
</comment>
<sequence>MSLGDKSQQDLDKIGGIIATVIFGLCLILHLWRWARYRCHPLAATSLFLVLRTIGWLLVFIGAFRNDILLNKRGHIVNALAFWLLMLGSLLLLVRWDASRRGVRYTNISWGATGLASVGCAVMGALEAAGQITWLNNPGDEPTVILKVAEVGFVVLSGCNALVSLFFNFREGHMYQKPAVRCAFVFSSLSVLVRCVFWMLVALQTILFTETNRQIFLYCLGTVFEIVAVVVWGLLPATKHLKPHSGASFVETPSVKLDDSSIKPLTGEPGKPLHKLSENDLRNAPVEYYEEPESSHADNADISQFGTTQAGAFGSYSSTYQETHQSMVPGSSSAYSSYGHQQMQQQQAQTQQQAQPASTFVTNPWSGSTSSLVPPGTLYDPRHQPFITPPQAMGQQQPIMLTGQPMGFMSFPTQIQQIPQQPMREQHHMSLPYVPVVSAVPHQSVSFVAPTMNGQFAQSSQYPVYVRTPAPTLFAGNQTRGPQTDSSMQESESDYFAGRDYVNADTSQSHTQQQHNSYN</sequence>
<evidence type="ECO:0000313" key="2">
    <source>
        <dbReference type="Proteomes" id="UP001150581"/>
    </source>
</evidence>
<keyword evidence="2" id="KW-1185">Reference proteome</keyword>
<dbReference type="EMBL" id="JANBPG010000021">
    <property type="protein sequence ID" value="KAJ1901621.1"/>
    <property type="molecule type" value="Genomic_DNA"/>
</dbReference>
<organism evidence="1 2">
    <name type="scientific">Kickxella alabastrina</name>
    <dbReference type="NCBI Taxonomy" id="61397"/>
    <lineage>
        <taxon>Eukaryota</taxon>
        <taxon>Fungi</taxon>
        <taxon>Fungi incertae sedis</taxon>
        <taxon>Zoopagomycota</taxon>
        <taxon>Kickxellomycotina</taxon>
        <taxon>Kickxellomycetes</taxon>
        <taxon>Kickxellales</taxon>
        <taxon>Kickxellaceae</taxon>
        <taxon>Kickxella</taxon>
    </lineage>
</organism>
<accession>A0ACC1IVI5</accession>
<reference evidence="1" key="1">
    <citation type="submission" date="2022-07" db="EMBL/GenBank/DDBJ databases">
        <title>Phylogenomic reconstructions and comparative analyses of Kickxellomycotina fungi.</title>
        <authorList>
            <person name="Reynolds N.K."/>
            <person name="Stajich J.E."/>
            <person name="Barry K."/>
            <person name="Grigoriev I.V."/>
            <person name="Crous P."/>
            <person name="Smith M.E."/>
        </authorList>
    </citation>
    <scope>NUCLEOTIDE SEQUENCE</scope>
    <source>
        <strain evidence="1">Benny 63K</strain>
    </source>
</reference>